<organism evidence="2 3">
    <name type="scientific">Alkalispirochaeta americana</name>
    <dbReference type="NCBI Taxonomy" id="159291"/>
    <lineage>
        <taxon>Bacteria</taxon>
        <taxon>Pseudomonadati</taxon>
        <taxon>Spirochaetota</taxon>
        <taxon>Spirochaetia</taxon>
        <taxon>Spirochaetales</taxon>
        <taxon>Spirochaetaceae</taxon>
        <taxon>Alkalispirochaeta</taxon>
    </lineage>
</organism>
<keyword evidence="1" id="KW-0812">Transmembrane</keyword>
<feature type="transmembrane region" description="Helical" evidence="1">
    <location>
        <begin position="108"/>
        <end position="127"/>
    </location>
</feature>
<dbReference type="STRING" id="159291.SAMN05920897_103113"/>
<keyword evidence="1" id="KW-0472">Membrane</keyword>
<keyword evidence="1" id="KW-1133">Transmembrane helix</keyword>
<evidence type="ECO:0000256" key="1">
    <source>
        <dbReference type="SAM" id="Phobius"/>
    </source>
</evidence>
<evidence type="ECO:0000313" key="2">
    <source>
        <dbReference type="EMBL" id="SIQ07199.1"/>
    </source>
</evidence>
<feature type="transmembrane region" description="Helical" evidence="1">
    <location>
        <begin position="159"/>
        <end position="182"/>
    </location>
</feature>
<name>A0A1N6PSK9_9SPIO</name>
<gene>
    <name evidence="2" type="ORF">SAMN05920897_103113</name>
</gene>
<evidence type="ECO:0000313" key="3">
    <source>
        <dbReference type="Proteomes" id="UP000186400"/>
    </source>
</evidence>
<dbReference type="Proteomes" id="UP000186400">
    <property type="component" value="Unassembled WGS sequence"/>
</dbReference>
<feature type="transmembrane region" description="Helical" evidence="1">
    <location>
        <begin position="206"/>
        <end position="223"/>
    </location>
</feature>
<feature type="transmembrane region" description="Helical" evidence="1">
    <location>
        <begin position="76"/>
        <end position="96"/>
    </location>
</feature>
<keyword evidence="3" id="KW-1185">Reference proteome</keyword>
<dbReference type="EMBL" id="FTMS01000003">
    <property type="protein sequence ID" value="SIQ07199.1"/>
    <property type="molecule type" value="Genomic_DNA"/>
</dbReference>
<dbReference type="InterPro" id="IPR018710">
    <property type="entry name" value="DUF2232"/>
</dbReference>
<feature type="transmembrane region" description="Helical" evidence="1">
    <location>
        <begin position="235"/>
        <end position="255"/>
    </location>
</feature>
<sequence length="313" mass="34034">MMLIRDNREHWLPLLAAALVSAVLFYSGFFTFLFAVPVQVIFSRRGGERGLLAAGITVLLILVVHTVQAVRFSGPAGYVLLDVLTPVGLLAGLAFFNLARRYPWWLRLIAGGGIALVAAFPGLRALLLAGSGEGELSEQFRSMFAMMGVNQDWELWVDLITRIVLSSVGLALTAGIAANWWLGNGIVLRGAGAVQTLRHARVPDQLIWMVIIGLAVIIASWVSDVGTYAPVGWNLALVGGFLFSIQGIGLIQHLLHLRGVSPQGERWVLTVVLIAFFVPGMNILVAGGLPLLGMSELWIDYRRGDRYEGHTEQ</sequence>
<dbReference type="RefSeq" id="WP_076487890.1">
    <property type="nucleotide sequence ID" value="NZ_FTMS01000003.1"/>
</dbReference>
<dbReference type="AlphaFoldDB" id="A0A1N6PSK9"/>
<proteinExistence type="predicted"/>
<feature type="transmembrane region" description="Helical" evidence="1">
    <location>
        <begin position="267"/>
        <end position="292"/>
    </location>
</feature>
<feature type="transmembrane region" description="Helical" evidence="1">
    <location>
        <begin position="12"/>
        <end position="38"/>
    </location>
</feature>
<feature type="transmembrane region" description="Helical" evidence="1">
    <location>
        <begin position="50"/>
        <end position="70"/>
    </location>
</feature>
<reference evidence="2 3" key="1">
    <citation type="submission" date="2017-01" db="EMBL/GenBank/DDBJ databases">
        <authorList>
            <person name="Mah S.A."/>
            <person name="Swanson W.J."/>
            <person name="Moy G.W."/>
            <person name="Vacquier V.D."/>
        </authorList>
    </citation>
    <scope>NUCLEOTIDE SEQUENCE [LARGE SCALE GENOMIC DNA]</scope>
    <source>
        <strain evidence="2 3">ASpG1</strain>
    </source>
</reference>
<dbReference type="Pfam" id="PF09991">
    <property type="entry name" value="DUF2232"/>
    <property type="match status" value="1"/>
</dbReference>
<accession>A0A1N6PSK9</accession>
<protein>
    <submittedName>
        <fullName evidence="2">Predicted membrane protein</fullName>
    </submittedName>
</protein>